<reference evidence="6 7" key="1">
    <citation type="submission" date="2018-05" db="EMBL/GenBank/DDBJ databases">
        <title>Whole genome sequencing for identification of molecular markers to develop diagnostic detection tools for the regulated plant pathogen Lachnellula willkommii.</title>
        <authorList>
            <person name="Giroux E."/>
            <person name="Bilodeau G."/>
        </authorList>
    </citation>
    <scope>NUCLEOTIDE SEQUENCE [LARGE SCALE GENOMIC DNA]</scope>
    <source>
        <strain evidence="6 7">CBS 203.66</strain>
    </source>
</reference>
<protein>
    <submittedName>
        <fullName evidence="6">Long-chain-fatty-acid--CoA ligase 1</fullName>
    </submittedName>
</protein>
<evidence type="ECO:0000313" key="6">
    <source>
        <dbReference type="EMBL" id="TVY18983.1"/>
    </source>
</evidence>
<evidence type="ECO:0000256" key="3">
    <source>
        <dbReference type="ARBA" id="ARBA00022741"/>
    </source>
</evidence>
<feature type="domain" description="AMP-dependent synthetase/ligase" evidence="5">
    <location>
        <begin position="127"/>
        <end position="543"/>
    </location>
</feature>
<dbReference type="SUPFAM" id="SSF56801">
    <property type="entry name" value="Acetyl-CoA synthetase-like"/>
    <property type="match status" value="1"/>
</dbReference>
<feature type="non-terminal residue" evidence="6">
    <location>
        <position position="1"/>
    </location>
</feature>
<name>A0A8T9BKP1_9HELO</name>
<keyword evidence="3" id="KW-0547">Nucleotide-binding</keyword>
<keyword evidence="7" id="KW-1185">Reference proteome</keyword>
<dbReference type="GO" id="GO:0005886">
    <property type="term" value="C:plasma membrane"/>
    <property type="evidence" value="ECO:0007669"/>
    <property type="project" value="TreeGrafter"/>
</dbReference>
<dbReference type="PANTHER" id="PTHR43272">
    <property type="entry name" value="LONG-CHAIN-FATTY-ACID--COA LIGASE"/>
    <property type="match status" value="1"/>
</dbReference>
<dbReference type="GO" id="GO:0005783">
    <property type="term" value="C:endoplasmic reticulum"/>
    <property type="evidence" value="ECO:0007669"/>
    <property type="project" value="TreeGrafter"/>
</dbReference>
<comment type="caution">
    <text evidence="6">The sequence shown here is derived from an EMBL/GenBank/DDBJ whole genome shotgun (WGS) entry which is preliminary data.</text>
</comment>
<evidence type="ECO:0000313" key="7">
    <source>
        <dbReference type="Proteomes" id="UP000469559"/>
    </source>
</evidence>
<evidence type="ECO:0000256" key="1">
    <source>
        <dbReference type="ARBA" id="ARBA00006432"/>
    </source>
</evidence>
<dbReference type="Pfam" id="PF00501">
    <property type="entry name" value="AMP-binding"/>
    <property type="match status" value="1"/>
</dbReference>
<proteinExistence type="inferred from homology"/>
<dbReference type="OrthoDB" id="1700726at2759"/>
<evidence type="ECO:0000259" key="5">
    <source>
        <dbReference type="Pfam" id="PF00501"/>
    </source>
</evidence>
<dbReference type="InterPro" id="IPR000873">
    <property type="entry name" value="AMP-dep_synth/lig_dom"/>
</dbReference>
<dbReference type="InterPro" id="IPR042099">
    <property type="entry name" value="ANL_N_sf"/>
</dbReference>
<dbReference type="GO" id="GO:0005524">
    <property type="term" value="F:ATP binding"/>
    <property type="evidence" value="ECO:0007669"/>
    <property type="project" value="UniProtKB-KW"/>
</dbReference>
<dbReference type="Gene3D" id="3.40.50.12780">
    <property type="entry name" value="N-terminal domain of ligase-like"/>
    <property type="match status" value="1"/>
</dbReference>
<dbReference type="PANTHER" id="PTHR43272:SF83">
    <property type="entry name" value="ACYL-COA SYNTHETASE LONG-CHAIN, ISOFORM J"/>
    <property type="match status" value="1"/>
</dbReference>
<accession>A0A8T9BKP1</accession>
<dbReference type="Proteomes" id="UP000469559">
    <property type="component" value="Unassembled WGS sequence"/>
</dbReference>
<dbReference type="AlphaFoldDB" id="A0A8T9BKP1"/>
<organism evidence="6 7">
    <name type="scientific">Lachnellula arida</name>
    <dbReference type="NCBI Taxonomy" id="1316785"/>
    <lineage>
        <taxon>Eukaryota</taxon>
        <taxon>Fungi</taxon>
        <taxon>Dikarya</taxon>
        <taxon>Ascomycota</taxon>
        <taxon>Pezizomycotina</taxon>
        <taxon>Leotiomycetes</taxon>
        <taxon>Helotiales</taxon>
        <taxon>Lachnaceae</taxon>
        <taxon>Lachnellula</taxon>
    </lineage>
</organism>
<sequence>SLHLSLSALQYSNPTLCPPRCIEMSLKTAFLEPRMAQKPPFSVEVAGYSPVPGETIPRRNIRSPDKLVSEPEEGVSTIYDVVKCSAERFGTLKAVASRKLIKKHHEVKKVKKVIDGKVQEVDKQWAYFEMSGYSYMSFKEYEILTLQIGAGLRKLGLKTQDRVHLYAATSAHWLSIAHGAMSQSMAIVTAYDTLGEEGLRTSLVATRAMAIFLEPHLLKTFINTLKDAKEIDFIIYNTDAEHEIDPADLETLKKSFSHLTILSWDDLRELGESNLVDPTPPNKDDLCCIMYTSGSGGPPKGVELTHKNVVAAVAGATSSVGDYLGPGDSLLAYLPLAHIFEFVFENSCLYWGGTMGYGSPRTLSEANMRNCKGDIQEFKPSLLVGIPAVYETVKKGVIANIQKGGPLLRTLFWSAYYAKQFLMQHNLPGSGLLDAVVFKKVKAATGGRLRFCMNGAAPIARGTQEFISLAIAPMINGYGMTETSAMGALCNPGNWTLDAHGDIETCIEVKLVDFPDAGYYSTNTPKPQGEIWVRGESVTKGYYENPELTAETITPDGWFKTGDIGEWDANGHLKVIDRKKNLVKTLNGEYIALEKVCPPYPRPLPMAQSNYLTLKLESIYRSASVVANICIYASITETNPIAIIVPAEPALKALASSIGVDGHGIGDLVHDPKIQAEVLKQMQTVGKKAGLASIEIIAGVVLADEEWTPHNGLVTATNKLNRKLLVETYNKGVEEAYKNAKK</sequence>
<evidence type="ECO:0000256" key="4">
    <source>
        <dbReference type="ARBA" id="ARBA00022840"/>
    </source>
</evidence>
<dbReference type="GO" id="GO:0005811">
    <property type="term" value="C:lipid droplet"/>
    <property type="evidence" value="ECO:0007669"/>
    <property type="project" value="TreeGrafter"/>
</dbReference>
<gene>
    <name evidence="6" type="primary">FAA1_1</name>
    <name evidence="6" type="ORF">LARI1_G003366</name>
</gene>
<dbReference type="GO" id="GO:0035336">
    <property type="term" value="P:long-chain fatty-acyl-CoA metabolic process"/>
    <property type="evidence" value="ECO:0007669"/>
    <property type="project" value="TreeGrafter"/>
</dbReference>
<keyword evidence="4" id="KW-0067">ATP-binding</keyword>
<dbReference type="GO" id="GO:0004467">
    <property type="term" value="F:long-chain fatty acid-CoA ligase activity"/>
    <property type="evidence" value="ECO:0007669"/>
    <property type="project" value="TreeGrafter"/>
</dbReference>
<evidence type="ECO:0000256" key="2">
    <source>
        <dbReference type="ARBA" id="ARBA00022598"/>
    </source>
</evidence>
<comment type="similarity">
    <text evidence="1">Belongs to the ATP-dependent AMP-binding enzyme family.</text>
</comment>
<keyword evidence="2 6" id="KW-0436">Ligase</keyword>
<dbReference type="EMBL" id="QGMF01000133">
    <property type="protein sequence ID" value="TVY18983.1"/>
    <property type="molecule type" value="Genomic_DNA"/>
</dbReference>